<evidence type="ECO:0000256" key="6">
    <source>
        <dbReference type="ARBA" id="ARBA00023065"/>
    </source>
</evidence>
<comment type="subcellular location">
    <subcellularLocation>
        <location evidence="1">Membrane</location>
        <topology evidence="1">Multi-pass membrane protein</topology>
    </subcellularLocation>
</comment>
<feature type="domain" description="Cation efflux protein cytoplasmic" evidence="10">
    <location>
        <begin position="215"/>
        <end position="290"/>
    </location>
</feature>
<gene>
    <name evidence="11" type="ORF">ASZ90_006452</name>
</gene>
<name>A0A0W8FSB2_9ZZZZ</name>
<dbReference type="PANTHER" id="PTHR11562:SF17">
    <property type="entry name" value="RE54080P-RELATED"/>
    <property type="match status" value="1"/>
</dbReference>
<feature type="transmembrane region" description="Helical" evidence="8">
    <location>
        <begin position="182"/>
        <end position="203"/>
    </location>
</feature>
<feature type="transmembrane region" description="Helical" evidence="8">
    <location>
        <begin position="20"/>
        <end position="39"/>
    </location>
</feature>
<feature type="transmembrane region" description="Helical" evidence="8">
    <location>
        <begin position="154"/>
        <end position="176"/>
    </location>
</feature>
<evidence type="ECO:0000256" key="7">
    <source>
        <dbReference type="ARBA" id="ARBA00023136"/>
    </source>
</evidence>
<keyword evidence="4 8" id="KW-0812">Transmembrane</keyword>
<dbReference type="InterPro" id="IPR027470">
    <property type="entry name" value="Cation_efflux_CTD"/>
</dbReference>
<proteinExistence type="inferred from homology"/>
<feature type="transmembrane region" description="Helical" evidence="8">
    <location>
        <begin position="51"/>
        <end position="70"/>
    </location>
</feature>
<sequence length="310" mass="34699">MSTHEHNHHKRAEASWGKRLIVSMFMNLIIPVVQIYGGIVSGSMALISDALHNLSDFVSLVINYAALLLGKRGPTHKHTFGFKRVEIFATLISVALLYGAGVYIAIEAWYRFRNPQPIAGQFVIWIALLGFAGNSISALMLHTGSKTNLNMKSAFLHMLSDAATSLVVAILGFVWLYKPWFWLDPVFSWLIVTMILFSGWSLIKDSVLILMNATPPGIDLSDIQKSLESIDGIKEIHDLHVWNPSAENIALAVHITLPDQRLSAVDELAEKIRHTLYEKFKINHPILQFESNSCNEAKLLCNTAKHHVHD</sequence>
<evidence type="ECO:0000256" key="4">
    <source>
        <dbReference type="ARBA" id="ARBA00022692"/>
    </source>
</evidence>
<dbReference type="InterPro" id="IPR036837">
    <property type="entry name" value="Cation_efflux_CTD_sf"/>
</dbReference>
<comment type="similarity">
    <text evidence="2">Belongs to the cation diffusion facilitator (CDF) transporter (TC 2.A.4) family. SLC30A subfamily.</text>
</comment>
<evidence type="ECO:0000256" key="3">
    <source>
        <dbReference type="ARBA" id="ARBA00022448"/>
    </source>
</evidence>
<evidence type="ECO:0000256" key="5">
    <source>
        <dbReference type="ARBA" id="ARBA00022989"/>
    </source>
</evidence>
<feature type="transmembrane region" description="Helical" evidence="8">
    <location>
        <begin position="91"/>
        <end position="110"/>
    </location>
</feature>
<keyword evidence="7 8" id="KW-0472">Membrane</keyword>
<dbReference type="Pfam" id="PF01545">
    <property type="entry name" value="Cation_efflux"/>
    <property type="match status" value="1"/>
</dbReference>
<protein>
    <submittedName>
        <fullName evidence="11">Cobalt-zinc-cadmium resistance protein czcd</fullName>
    </submittedName>
</protein>
<dbReference type="SUPFAM" id="SSF161111">
    <property type="entry name" value="Cation efflux protein transmembrane domain-like"/>
    <property type="match status" value="1"/>
</dbReference>
<dbReference type="InterPro" id="IPR002524">
    <property type="entry name" value="Cation_efflux"/>
</dbReference>
<evidence type="ECO:0000256" key="1">
    <source>
        <dbReference type="ARBA" id="ARBA00004141"/>
    </source>
</evidence>
<evidence type="ECO:0000256" key="2">
    <source>
        <dbReference type="ARBA" id="ARBA00008873"/>
    </source>
</evidence>
<keyword evidence="5 8" id="KW-1133">Transmembrane helix</keyword>
<organism evidence="11">
    <name type="scientific">hydrocarbon metagenome</name>
    <dbReference type="NCBI Taxonomy" id="938273"/>
    <lineage>
        <taxon>unclassified sequences</taxon>
        <taxon>metagenomes</taxon>
        <taxon>ecological metagenomes</taxon>
    </lineage>
</organism>
<keyword evidence="6" id="KW-0406">Ion transport</keyword>
<comment type="caution">
    <text evidence="11">The sequence shown here is derived from an EMBL/GenBank/DDBJ whole genome shotgun (WGS) entry which is preliminary data.</text>
</comment>
<keyword evidence="3" id="KW-0813">Transport</keyword>
<dbReference type="NCBIfam" id="TIGR01297">
    <property type="entry name" value="CDF"/>
    <property type="match status" value="1"/>
</dbReference>
<dbReference type="GO" id="GO:0005886">
    <property type="term" value="C:plasma membrane"/>
    <property type="evidence" value="ECO:0007669"/>
    <property type="project" value="TreeGrafter"/>
</dbReference>
<reference evidence="11" key="1">
    <citation type="journal article" date="2015" name="Proc. Natl. Acad. Sci. U.S.A.">
        <title>Networks of energetic and metabolic interactions define dynamics in microbial communities.</title>
        <authorList>
            <person name="Embree M."/>
            <person name="Liu J.K."/>
            <person name="Al-Bassam M.M."/>
            <person name="Zengler K."/>
        </authorList>
    </citation>
    <scope>NUCLEOTIDE SEQUENCE</scope>
</reference>
<dbReference type="Gene3D" id="3.30.70.1350">
    <property type="entry name" value="Cation efflux protein, cytoplasmic domain"/>
    <property type="match status" value="1"/>
</dbReference>
<dbReference type="PANTHER" id="PTHR11562">
    <property type="entry name" value="CATION EFFLUX PROTEIN/ ZINC TRANSPORTER"/>
    <property type="match status" value="1"/>
</dbReference>
<dbReference type="InterPro" id="IPR027469">
    <property type="entry name" value="Cation_efflux_TMD_sf"/>
</dbReference>
<feature type="domain" description="Cation efflux protein transmembrane" evidence="9">
    <location>
        <begin position="20"/>
        <end position="211"/>
    </location>
</feature>
<accession>A0A0W8FSB2</accession>
<dbReference type="InterPro" id="IPR050681">
    <property type="entry name" value="CDF/SLC30A"/>
</dbReference>
<dbReference type="AlphaFoldDB" id="A0A0W8FSB2"/>
<dbReference type="Pfam" id="PF16916">
    <property type="entry name" value="ZT_dimer"/>
    <property type="match status" value="1"/>
</dbReference>
<dbReference type="EMBL" id="LNQE01000888">
    <property type="protein sequence ID" value="KUG23766.1"/>
    <property type="molecule type" value="Genomic_DNA"/>
</dbReference>
<evidence type="ECO:0000256" key="8">
    <source>
        <dbReference type="SAM" id="Phobius"/>
    </source>
</evidence>
<evidence type="ECO:0000313" key="11">
    <source>
        <dbReference type="EMBL" id="KUG23766.1"/>
    </source>
</evidence>
<evidence type="ECO:0000259" key="9">
    <source>
        <dbReference type="Pfam" id="PF01545"/>
    </source>
</evidence>
<dbReference type="GO" id="GO:0005385">
    <property type="term" value="F:zinc ion transmembrane transporter activity"/>
    <property type="evidence" value="ECO:0007669"/>
    <property type="project" value="TreeGrafter"/>
</dbReference>
<dbReference type="SUPFAM" id="SSF160240">
    <property type="entry name" value="Cation efflux protein cytoplasmic domain-like"/>
    <property type="match status" value="1"/>
</dbReference>
<evidence type="ECO:0000259" key="10">
    <source>
        <dbReference type="Pfam" id="PF16916"/>
    </source>
</evidence>
<dbReference type="InterPro" id="IPR058533">
    <property type="entry name" value="Cation_efflux_TM"/>
</dbReference>
<feature type="transmembrane region" description="Helical" evidence="8">
    <location>
        <begin position="122"/>
        <end position="142"/>
    </location>
</feature>
<dbReference type="Gene3D" id="1.20.1510.10">
    <property type="entry name" value="Cation efflux protein transmembrane domain"/>
    <property type="match status" value="1"/>
</dbReference>